<sequence>MEQLPEKNLFMCCHEPNKKAFAAFPAGVHVRSMTAHDLPTWMAMPFDDPADASAYRPFMEEYVKRVYSSDMKCFFRQTLIVEDDKRIIGVCTRWKAYGKLETVHWLKTVPEWEGHGIGRALMTQLLAGERFGTRINHVEESMSYLQANMKPELYAKLQIVKAPAAFVQIMDEAETEEC</sequence>
<proteinExistence type="predicted"/>
<dbReference type="AlphaFoldDB" id="A0A969PQQ4"/>
<dbReference type="Pfam" id="PF13508">
    <property type="entry name" value="Acetyltransf_7"/>
    <property type="match status" value="1"/>
</dbReference>
<dbReference type="InterPro" id="IPR000182">
    <property type="entry name" value="GNAT_dom"/>
</dbReference>
<name>A0A969PQQ4_9BACI</name>
<dbReference type="SUPFAM" id="SSF55729">
    <property type="entry name" value="Acyl-CoA N-acyltransferases (Nat)"/>
    <property type="match status" value="1"/>
</dbReference>
<accession>A0A969PQQ4</accession>
<evidence type="ECO:0000313" key="3">
    <source>
        <dbReference type="Proteomes" id="UP000752012"/>
    </source>
</evidence>
<dbReference type="PROSITE" id="PS51186">
    <property type="entry name" value="GNAT"/>
    <property type="match status" value="1"/>
</dbReference>
<dbReference type="EMBL" id="JAATHJ010000001">
    <property type="protein sequence ID" value="NJP36213.1"/>
    <property type="molecule type" value="Genomic_DNA"/>
</dbReference>
<gene>
    <name evidence="2" type="ORF">HCN83_01280</name>
</gene>
<evidence type="ECO:0000313" key="2">
    <source>
        <dbReference type="EMBL" id="NJP36213.1"/>
    </source>
</evidence>
<dbReference type="Proteomes" id="UP000752012">
    <property type="component" value="Unassembled WGS sequence"/>
</dbReference>
<protein>
    <submittedName>
        <fullName evidence="2">GNAT family N-acetyltransferase</fullName>
    </submittedName>
</protein>
<comment type="caution">
    <text evidence="2">The sequence shown here is derived from an EMBL/GenBank/DDBJ whole genome shotgun (WGS) entry which is preliminary data.</text>
</comment>
<feature type="domain" description="N-acetyltransferase" evidence="1">
    <location>
        <begin position="28"/>
        <end position="178"/>
    </location>
</feature>
<dbReference type="RefSeq" id="WP_168004482.1">
    <property type="nucleotide sequence ID" value="NZ_JAATHJ010000001.1"/>
</dbReference>
<dbReference type="CDD" id="cd04301">
    <property type="entry name" value="NAT_SF"/>
    <property type="match status" value="1"/>
</dbReference>
<organism evidence="2 3">
    <name type="scientific">Alkalicoccus luteus</name>
    <dbReference type="NCBI Taxonomy" id="1237094"/>
    <lineage>
        <taxon>Bacteria</taxon>
        <taxon>Bacillati</taxon>
        <taxon>Bacillota</taxon>
        <taxon>Bacilli</taxon>
        <taxon>Bacillales</taxon>
        <taxon>Bacillaceae</taxon>
        <taxon>Alkalicoccus</taxon>
    </lineage>
</organism>
<dbReference type="InterPro" id="IPR016181">
    <property type="entry name" value="Acyl_CoA_acyltransferase"/>
</dbReference>
<reference evidence="2 3" key="1">
    <citation type="submission" date="2020-03" db="EMBL/GenBank/DDBJ databases">
        <title>Assessment of the enzymatic potential of alkaline-tolerant lipase obtained from Bacillus luteus H11 (technogenic soil) for the bioremediation of saline soils contaminated with petroleum substances.</title>
        <authorList>
            <person name="Kalwasinska A."/>
        </authorList>
    </citation>
    <scope>NUCLEOTIDE SEQUENCE [LARGE SCALE GENOMIC DNA]</scope>
    <source>
        <strain evidence="2 3">H11</strain>
    </source>
</reference>
<evidence type="ECO:0000259" key="1">
    <source>
        <dbReference type="PROSITE" id="PS51186"/>
    </source>
</evidence>
<dbReference type="GO" id="GO:0016747">
    <property type="term" value="F:acyltransferase activity, transferring groups other than amino-acyl groups"/>
    <property type="evidence" value="ECO:0007669"/>
    <property type="project" value="InterPro"/>
</dbReference>
<dbReference type="Gene3D" id="3.40.630.30">
    <property type="match status" value="1"/>
</dbReference>
<keyword evidence="3" id="KW-1185">Reference proteome</keyword>